<dbReference type="InterPro" id="IPR005625">
    <property type="entry name" value="PepSY-ass_TM"/>
</dbReference>
<feature type="transmembrane region" description="Helical" evidence="2">
    <location>
        <begin position="352"/>
        <end position="372"/>
    </location>
</feature>
<keyword evidence="2" id="KW-0812">Transmembrane</keyword>
<gene>
    <name evidence="3" type="ORF">JOF43_000287</name>
</gene>
<dbReference type="PANTHER" id="PTHR34219:SF1">
    <property type="entry name" value="PEPSY DOMAIN-CONTAINING PROTEIN"/>
    <property type="match status" value="1"/>
</dbReference>
<evidence type="ECO:0000313" key="4">
    <source>
        <dbReference type="Proteomes" id="UP001519290"/>
    </source>
</evidence>
<dbReference type="Pfam" id="PF03929">
    <property type="entry name" value="PepSY_TM"/>
    <property type="match status" value="1"/>
</dbReference>
<keyword evidence="2" id="KW-0472">Membrane</keyword>
<protein>
    <submittedName>
        <fullName evidence="3">Iron-regulated membrane protein</fullName>
    </submittedName>
</protein>
<feature type="transmembrane region" description="Helical" evidence="2">
    <location>
        <begin position="136"/>
        <end position="157"/>
    </location>
</feature>
<reference evidence="3 4" key="1">
    <citation type="submission" date="2021-03" db="EMBL/GenBank/DDBJ databases">
        <title>Sequencing the genomes of 1000 actinobacteria strains.</title>
        <authorList>
            <person name="Klenk H.-P."/>
        </authorList>
    </citation>
    <scope>NUCLEOTIDE SEQUENCE [LARGE SCALE GENOMIC DNA]</scope>
    <source>
        <strain evidence="3 4">DSM 14566</strain>
    </source>
</reference>
<name>A0ABS4WVU6_9MICO</name>
<evidence type="ECO:0000256" key="2">
    <source>
        <dbReference type="SAM" id="Phobius"/>
    </source>
</evidence>
<feature type="region of interest" description="Disordered" evidence="1">
    <location>
        <begin position="236"/>
        <end position="261"/>
    </location>
</feature>
<feature type="transmembrane region" description="Helical" evidence="2">
    <location>
        <begin position="393"/>
        <end position="412"/>
    </location>
</feature>
<feature type="transmembrane region" description="Helical" evidence="2">
    <location>
        <begin position="178"/>
        <end position="202"/>
    </location>
</feature>
<dbReference type="Proteomes" id="UP001519290">
    <property type="component" value="Unassembled WGS sequence"/>
</dbReference>
<accession>A0ABS4WVU6</accession>
<evidence type="ECO:0000256" key="1">
    <source>
        <dbReference type="SAM" id="MobiDB-lite"/>
    </source>
</evidence>
<comment type="caution">
    <text evidence="3">The sequence shown here is derived from an EMBL/GenBank/DDBJ whole genome shotgun (WGS) entry which is preliminary data.</text>
</comment>
<keyword evidence="2" id="KW-1133">Transmembrane helix</keyword>
<evidence type="ECO:0000313" key="3">
    <source>
        <dbReference type="EMBL" id="MBP2380330.1"/>
    </source>
</evidence>
<organism evidence="3 4">
    <name type="scientific">Brachybacterium sacelli</name>
    <dbReference type="NCBI Taxonomy" id="173364"/>
    <lineage>
        <taxon>Bacteria</taxon>
        <taxon>Bacillati</taxon>
        <taxon>Actinomycetota</taxon>
        <taxon>Actinomycetes</taxon>
        <taxon>Micrococcales</taxon>
        <taxon>Dermabacteraceae</taxon>
        <taxon>Brachybacterium</taxon>
    </lineage>
</organism>
<keyword evidence="4" id="KW-1185">Reference proteome</keyword>
<proteinExistence type="predicted"/>
<dbReference type="PANTHER" id="PTHR34219">
    <property type="entry name" value="IRON-REGULATED INNER MEMBRANE PROTEIN-RELATED"/>
    <property type="match status" value="1"/>
</dbReference>
<dbReference type="EMBL" id="JAGIOD010000001">
    <property type="protein sequence ID" value="MBP2380330.1"/>
    <property type="molecule type" value="Genomic_DNA"/>
</dbReference>
<sequence>MGPFLLVVALSGALYALSTPVERMIYSDELTAPISGEALPLADQVSAATDYVGQEETLVAVRPAPEPGETTRVMYSGTDLGESETRAIFVDPATAEVRGDLTTYGTSGALPVRTWIDQLHRGLHLGDFGRNYSEFAASWMAVVALAGIGLWVARAVTSRSRREALLPRRDVSTRRGTLSWHASGGIVLALGMLFLSATGITWSQHAGTHVTDLRAALGWTTPAVTTQLGEETAVPDEHAGHAGHGGGESGHPSAEPGTADPAMFDHALEMGQAENIDSTNVEILPPTSEDTAWVVQEIQRSYPTMVDSVAIDMGDMEIVDRVDFEDFGLMAKLARWGVDIHMGTMFGLVNQIAVALVALAIAAMVVLGYRMWWQRRPTRGGTARVGKPPARGALQAAPWWGIGLVALVALAIGLFLPMVGFGLIGFLVVDLMVQARRTDRSPH</sequence>